<dbReference type="EMBL" id="BARS01001099">
    <property type="protein sequence ID" value="GAF85537.1"/>
    <property type="molecule type" value="Genomic_DNA"/>
</dbReference>
<dbReference type="InterPro" id="IPR036291">
    <property type="entry name" value="NAD(P)-bd_dom_sf"/>
</dbReference>
<dbReference type="GO" id="GO:0016491">
    <property type="term" value="F:oxidoreductase activity"/>
    <property type="evidence" value="ECO:0007669"/>
    <property type="project" value="UniProtKB-KW"/>
</dbReference>
<comment type="similarity">
    <text evidence="1">Belongs to the short-chain dehydrogenases/reductases (SDR) family.</text>
</comment>
<feature type="non-terminal residue" evidence="3">
    <location>
        <position position="1"/>
    </location>
</feature>
<keyword evidence="2" id="KW-0560">Oxidoreductase</keyword>
<dbReference type="Pfam" id="PF13561">
    <property type="entry name" value="adh_short_C2"/>
    <property type="match status" value="1"/>
</dbReference>
<accession>X0TBJ8</accession>
<evidence type="ECO:0008006" key="4">
    <source>
        <dbReference type="Google" id="ProtNLM"/>
    </source>
</evidence>
<dbReference type="PANTHER" id="PTHR43477:SF1">
    <property type="entry name" value="DIHYDROANTICAPSIN 7-DEHYDROGENASE"/>
    <property type="match status" value="1"/>
</dbReference>
<dbReference type="InterPro" id="IPR002347">
    <property type="entry name" value="SDR_fam"/>
</dbReference>
<reference evidence="3" key="1">
    <citation type="journal article" date="2014" name="Front. Microbiol.">
        <title>High frequency of phylogenetically diverse reductive dehalogenase-homologous genes in deep subseafloor sedimentary metagenomes.</title>
        <authorList>
            <person name="Kawai M."/>
            <person name="Futagami T."/>
            <person name="Toyoda A."/>
            <person name="Takaki Y."/>
            <person name="Nishi S."/>
            <person name="Hori S."/>
            <person name="Arai W."/>
            <person name="Tsubouchi T."/>
            <person name="Morono Y."/>
            <person name="Uchiyama I."/>
            <person name="Ito T."/>
            <person name="Fujiyama A."/>
            <person name="Inagaki F."/>
            <person name="Takami H."/>
        </authorList>
    </citation>
    <scope>NUCLEOTIDE SEQUENCE</scope>
    <source>
        <strain evidence="3">Expedition CK06-06</strain>
    </source>
</reference>
<evidence type="ECO:0000256" key="2">
    <source>
        <dbReference type="ARBA" id="ARBA00023002"/>
    </source>
</evidence>
<dbReference type="SUPFAM" id="SSF51735">
    <property type="entry name" value="NAD(P)-binding Rossmann-fold domains"/>
    <property type="match status" value="1"/>
</dbReference>
<proteinExistence type="inferred from homology"/>
<dbReference type="PRINTS" id="PR00081">
    <property type="entry name" value="GDHRDH"/>
</dbReference>
<sequence>GTLRSYVPDDRKQAVSQRQMEMTLDVMAHSLVYWVQDMVYRGLLGSGSRVFAMTSSGSTRIWPPYGPVGCAKAALDYHVRHLAVELAPRGIAVNAIRAGVTETPALRKIPGHQQVLAVAAARHPSGRITTTEDVARTIAALSDERTAWMTGNIVGVDGAEDISAH</sequence>
<evidence type="ECO:0000313" key="3">
    <source>
        <dbReference type="EMBL" id="GAF85537.1"/>
    </source>
</evidence>
<gene>
    <name evidence="3" type="ORF">S01H1_02312</name>
</gene>
<organism evidence="3">
    <name type="scientific">marine sediment metagenome</name>
    <dbReference type="NCBI Taxonomy" id="412755"/>
    <lineage>
        <taxon>unclassified sequences</taxon>
        <taxon>metagenomes</taxon>
        <taxon>ecological metagenomes</taxon>
    </lineage>
</organism>
<dbReference type="AlphaFoldDB" id="X0TBJ8"/>
<dbReference type="InterPro" id="IPR051122">
    <property type="entry name" value="SDR_DHRS6-like"/>
</dbReference>
<comment type="caution">
    <text evidence="3">The sequence shown here is derived from an EMBL/GenBank/DDBJ whole genome shotgun (WGS) entry which is preliminary data.</text>
</comment>
<protein>
    <recommendedName>
        <fullName evidence="4">SDR family oxidoreductase</fullName>
    </recommendedName>
</protein>
<name>X0TBJ8_9ZZZZ</name>
<dbReference type="Gene3D" id="3.40.50.720">
    <property type="entry name" value="NAD(P)-binding Rossmann-like Domain"/>
    <property type="match status" value="1"/>
</dbReference>
<dbReference type="PANTHER" id="PTHR43477">
    <property type="entry name" value="DIHYDROANTICAPSIN 7-DEHYDROGENASE"/>
    <property type="match status" value="1"/>
</dbReference>
<evidence type="ECO:0000256" key="1">
    <source>
        <dbReference type="ARBA" id="ARBA00006484"/>
    </source>
</evidence>